<dbReference type="GO" id="GO:0016787">
    <property type="term" value="F:hydrolase activity"/>
    <property type="evidence" value="ECO:0007669"/>
    <property type="project" value="UniProtKB-KW"/>
</dbReference>
<dbReference type="Gene3D" id="3.30.2010.30">
    <property type="match status" value="1"/>
</dbReference>
<keyword evidence="10" id="KW-1133">Transmembrane helix</keyword>
<gene>
    <name evidence="12" type="primary">LTA4H</name>
    <name evidence="12" type="ORF">SO694_0009907</name>
</gene>
<dbReference type="InterPro" id="IPR042097">
    <property type="entry name" value="Aminopeptidase_N-like_N_sf"/>
</dbReference>
<dbReference type="InterPro" id="IPR014782">
    <property type="entry name" value="Peptidase_M1_dom"/>
</dbReference>
<dbReference type="Proteomes" id="UP001363151">
    <property type="component" value="Unassembled WGS sequence"/>
</dbReference>
<evidence type="ECO:0000256" key="3">
    <source>
        <dbReference type="ARBA" id="ARBA00010136"/>
    </source>
</evidence>
<evidence type="ECO:0000313" key="13">
    <source>
        <dbReference type="Proteomes" id="UP001363151"/>
    </source>
</evidence>
<keyword evidence="10" id="KW-0472">Membrane</keyword>
<keyword evidence="13" id="KW-1185">Reference proteome</keyword>
<keyword evidence="9" id="KW-0482">Metalloprotease</keyword>
<evidence type="ECO:0000256" key="7">
    <source>
        <dbReference type="ARBA" id="ARBA00022801"/>
    </source>
</evidence>
<evidence type="ECO:0000256" key="9">
    <source>
        <dbReference type="ARBA" id="ARBA00023049"/>
    </source>
</evidence>
<dbReference type="InterPro" id="IPR049980">
    <property type="entry name" value="LTA4H_cat"/>
</dbReference>
<dbReference type="SUPFAM" id="SSF55486">
    <property type="entry name" value="Metalloproteases ('zincins'), catalytic domain"/>
    <property type="match status" value="1"/>
</dbReference>
<evidence type="ECO:0000256" key="4">
    <source>
        <dbReference type="ARBA" id="ARBA00022490"/>
    </source>
</evidence>
<sequence length="672" mass="72297">MVDPDARSVEDARECSLVETSSQSNWTSAVAKHMSLEWRVDFAAETLSGAVTYEVATLKQCAAFVVDTHGGLTISKAYVDDEEVAVTLGAPHDVFGVAASVPLQIKKVGDLHKVRFEYATGNACSAAQWLEPAQTAGKTRPYLFTQCQAIHARSLVPCQDAPGAKVSWDAVVDAPAWATALMSGLQANGLPLVTPSLDLPEGYNRSFFKQPVPTSTYLVAIVVADLERREISDRCAVWSEPCVVDAAREEFSETEQFLAAAEEITGQPYVWGRYDLVCLAPSFPYGGMENPCLTFVTPTLLAGDRSLAGVVAHEIAHSWTGNLVTNATWNHFWLNEGWTRWLERKIKATLFGKGDAALMKKLTDFDLAASQAGLTGTVEHFKEIGQGPLTALVPPVEGIDPDDAFSLVPYEKGSSLLHLIEGLAGEAKFAKFFKAYIKKYRFKTLTSADFRAFATAQLGEKTLKSVDWRAWFHAPGDVPVRPALDTSLAKRAEDLAAAWRAGAPPPADDFGTWTNDERVAFLDALGANGDDGNAEAGLDAAALRAVDARYGLTGTANAELRSRWCKLLLAAGAATAGPLVVDFLTSQGRMKFVRPLYRALAKSPMPGAKDLAVDTFVAHADFYHPICRKMVASDLGVDLDAPRDAPGPPKTLLVALAAAGALLVVAALKARR</sequence>
<keyword evidence="6" id="KW-0479">Metal-binding</keyword>
<dbReference type="EMBL" id="JBBJCI010000249">
    <property type="protein sequence ID" value="KAK7237520.1"/>
    <property type="molecule type" value="Genomic_DNA"/>
</dbReference>
<keyword evidence="10" id="KW-0812">Transmembrane</keyword>
<reference evidence="12 13" key="1">
    <citation type="submission" date="2024-03" db="EMBL/GenBank/DDBJ databases">
        <title>Aureococcus anophagefferens CCMP1851 and Kratosvirus quantuckense: Draft genome of a second virus-susceptible host strain in the model system.</title>
        <authorList>
            <person name="Chase E."/>
            <person name="Truchon A.R."/>
            <person name="Schepens W."/>
            <person name="Wilhelm S.W."/>
        </authorList>
    </citation>
    <scope>NUCLEOTIDE SEQUENCE [LARGE SCALE GENOMIC DNA]</scope>
    <source>
        <strain evidence="12 13">CCMP1851</strain>
    </source>
</reference>
<dbReference type="InterPro" id="IPR045357">
    <property type="entry name" value="Aminopeptidase_N-like_N"/>
</dbReference>
<dbReference type="SUPFAM" id="SSF48371">
    <property type="entry name" value="ARM repeat"/>
    <property type="match status" value="1"/>
</dbReference>
<dbReference type="CDD" id="cd09599">
    <property type="entry name" value="M1_LTA4H"/>
    <property type="match status" value="1"/>
</dbReference>
<organism evidence="12 13">
    <name type="scientific">Aureococcus anophagefferens</name>
    <name type="common">Harmful bloom alga</name>
    <dbReference type="NCBI Taxonomy" id="44056"/>
    <lineage>
        <taxon>Eukaryota</taxon>
        <taxon>Sar</taxon>
        <taxon>Stramenopiles</taxon>
        <taxon>Ochrophyta</taxon>
        <taxon>Pelagophyceae</taxon>
        <taxon>Pelagomonadales</taxon>
        <taxon>Pelagomonadaceae</taxon>
        <taxon>Aureococcus</taxon>
    </lineage>
</organism>
<evidence type="ECO:0000259" key="11">
    <source>
        <dbReference type="SMART" id="SM01263"/>
    </source>
</evidence>
<comment type="similarity">
    <text evidence="3">Belongs to the peptidase M1 family.</text>
</comment>
<dbReference type="InterPro" id="IPR038502">
    <property type="entry name" value="M1_LTA-4_hydro/amino_C_sf"/>
</dbReference>
<comment type="caution">
    <text evidence="12">The sequence shown here is derived from an EMBL/GenBank/DDBJ whole genome shotgun (WGS) entry which is preliminary data.</text>
</comment>
<keyword evidence="7 12" id="KW-0378">Hydrolase</keyword>
<evidence type="ECO:0000256" key="5">
    <source>
        <dbReference type="ARBA" id="ARBA00022670"/>
    </source>
</evidence>
<evidence type="ECO:0000256" key="1">
    <source>
        <dbReference type="ARBA" id="ARBA00001947"/>
    </source>
</evidence>
<dbReference type="PANTHER" id="PTHR45726">
    <property type="entry name" value="LEUKOTRIENE A-4 HYDROLASE"/>
    <property type="match status" value="1"/>
</dbReference>
<evidence type="ECO:0000256" key="8">
    <source>
        <dbReference type="ARBA" id="ARBA00022833"/>
    </source>
</evidence>
<dbReference type="Gene3D" id="1.10.390.10">
    <property type="entry name" value="Neutral Protease Domain 2"/>
    <property type="match status" value="1"/>
</dbReference>
<keyword evidence="8" id="KW-0862">Zinc</keyword>
<protein>
    <submittedName>
        <fullName evidence="12">Epoxide hydrolase</fullName>
    </submittedName>
</protein>
<accession>A0ABR1FSK3</accession>
<evidence type="ECO:0000256" key="2">
    <source>
        <dbReference type="ARBA" id="ARBA00004496"/>
    </source>
</evidence>
<dbReference type="Pfam" id="PF01433">
    <property type="entry name" value="Peptidase_M1"/>
    <property type="match status" value="1"/>
</dbReference>
<evidence type="ECO:0000256" key="6">
    <source>
        <dbReference type="ARBA" id="ARBA00022723"/>
    </source>
</evidence>
<dbReference type="SMART" id="SM01263">
    <property type="entry name" value="Leuk-A4-hydro_C"/>
    <property type="match status" value="1"/>
</dbReference>
<keyword evidence="5" id="KW-0645">Protease</keyword>
<dbReference type="InterPro" id="IPR015211">
    <property type="entry name" value="Peptidase_M1_C"/>
</dbReference>
<dbReference type="Pfam" id="PF09127">
    <property type="entry name" value="Leuk-A4-hydro_C"/>
    <property type="match status" value="1"/>
</dbReference>
<comment type="subcellular location">
    <subcellularLocation>
        <location evidence="2">Cytoplasm</location>
    </subcellularLocation>
</comment>
<feature type="domain" description="Peptidase M1 leukotriene A4 hydrolase/aminopeptidase C-terminal" evidence="11">
    <location>
        <begin position="487"/>
        <end position="635"/>
    </location>
</feature>
<keyword evidence="4" id="KW-0963">Cytoplasm</keyword>
<evidence type="ECO:0000256" key="10">
    <source>
        <dbReference type="SAM" id="Phobius"/>
    </source>
</evidence>
<dbReference type="SUPFAM" id="SSF63737">
    <property type="entry name" value="Leukotriene A4 hydrolase N-terminal domain"/>
    <property type="match status" value="1"/>
</dbReference>
<feature type="transmembrane region" description="Helical" evidence="10">
    <location>
        <begin position="652"/>
        <end position="670"/>
    </location>
</feature>
<dbReference type="Pfam" id="PF17900">
    <property type="entry name" value="Peptidase_M1_N"/>
    <property type="match status" value="1"/>
</dbReference>
<comment type="cofactor">
    <cofactor evidence="1">
        <name>Zn(2+)</name>
        <dbReference type="ChEBI" id="CHEBI:29105"/>
    </cofactor>
</comment>
<dbReference type="InterPro" id="IPR027268">
    <property type="entry name" value="Peptidase_M4/M1_CTD_sf"/>
</dbReference>
<dbReference type="PANTHER" id="PTHR45726:SF3">
    <property type="entry name" value="LEUKOTRIENE A-4 HYDROLASE"/>
    <property type="match status" value="1"/>
</dbReference>
<name>A0ABR1FSK3_AURAN</name>
<dbReference type="InterPro" id="IPR001930">
    <property type="entry name" value="Peptidase_M1"/>
</dbReference>
<evidence type="ECO:0000313" key="12">
    <source>
        <dbReference type="EMBL" id="KAK7237520.1"/>
    </source>
</evidence>
<dbReference type="Gene3D" id="2.60.40.1730">
    <property type="entry name" value="tricorn interacting facor f3 domain"/>
    <property type="match status" value="1"/>
</dbReference>
<dbReference type="InterPro" id="IPR034015">
    <property type="entry name" value="M1_LTA4H"/>
</dbReference>
<dbReference type="Gene3D" id="1.25.40.320">
    <property type="entry name" value="Peptidase M1, leukotriene A4 hydrolase/aminopeptidase C-terminal domain"/>
    <property type="match status" value="1"/>
</dbReference>
<dbReference type="InterPro" id="IPR016024">
    <property type="entry name" value="ARM-type_fold"/>
</dbReference>
<proteinExistence type="inferred from homology"/>
<dbReference type="PRINTS" id="PR00756">
    <property type="entry name" value="ALADIPTASE"/>
</dbReference>